<feature type="transmembrane region" description="Helical" evidence="1">
    <location>
        <begin position="12"/>
        <end position="28"/>
    </location>
</feature>
<keyword evidence="1" id="KW-0812">Transmembrane</keyword>
<evidence type="ECO:0000259" key="2">
    <source>
        <dbReference type="Pfam" id="PF01757"/>
    </source>
</evidence>
<keyword evidence="1" id="KW-0472">Membrane</keyword>
<dbReference type="RefSeq" id="WP_154238005.1">
    <property type="nucleotide sequence ID" value="NZ_WKPI01000006.1"/>
</dbReference>
<accession>A0A6N7S436</accession>
<feature type="transmembrane region" description="Helical" evidence="1">
    <location>
        <begin position="127"/>
        <end position="145"/>
    </location>
</feature>
<keyword evidence="1" id="KW-1133">Transmembrane helix</keyword>
<gene>
    <name evidence="4" type="ORF">GKD88_05560</name>
    <name evidence="3" type="ORF">GKE08_03800</name>
</gene>
<feature type="transmembrane region" description="Helical" evidence="1">
    <location>
        <begin position="249"/>
        <end position="265"/>
    </location>
</feature>
<dbReference type="GO" id="GO:0016747">
    <property type="term" value="F:acyltransferase activity, transferring groups other than amino-acyl groups"/>
    <property type="evidence" value="ECO:0007669"/>
    <property type="project" value="InterPro"/>
</dbReference>
<comment type="caution">
    <text evidence="3">The sequence shown here is derived from an EMBL/GenBank/DDBJ whole genome shotgun (WGS) entry which is preliminary data.</text>
</comment>
<feature type="transmembrane region" description="Helical" evidence="1">
    <location>
        <begin position="178"/>
        <end position="197"/>
    </location>
</feature>
<feature type="transmembrane region" description="Helical" evidence="1">
    <location>
        <begin position="48"/>
        <end position="70"/>
    </location>
</feature>
<dbReference type="Proteomes" id="UP000480929">
    <property type="component" value="Unassembled WGS sequence"/>
</dbReference>
<dbReference type="OrthoDB" id="9816377at2"/>
<reference evidence="5 6" key="1">
    <citation type="journal article" date="2019" name="Nat. Med.">
        <title>A library of human gut bacterial isolates paired with longitudinal multiomics data enables mechanistic microbiome research.</title>
        <authorList>
            <person name="Poyet M."/>
            <person name="Groussin M."/>
            <person name="Gibbons S.M."/>
            <person name="Avila-Pacheco J."/>
            <person name="Jiang X."/>
            <person name="Kearney S.M."/>
            <person name="Perrotta A.R."/>
            <person name="Berdy B."/>
            <person name="Zhao S."/>
            <person name="Lieberman T.D."/>
            <person name="Swanson P.K."/>
            <person name="Smith M."/>
            <person name="Roesemann S."/>
            <person name="Alexander J.E."/>
            <person name="Rich S.A."/>
            <person name="Livny J."/>
            <person name="Vlamakis H."/>
            <person name="Clish C."/>
            <person name="Bullock K."/>
            <person name="Deik A."/>
            <person name="Scott J."/>
            <person name="Pierce K.A."/>
            <person name="Xavier R.J."/>
            <person name="Alm E.J."/>
        </authorList>
    </citation>
    <scope>NUCLEOTIDE SEQUENCE [LARGE SCALE GENOMIC DNA]</scope>
    <source>
        <strain evidence="3 5">BIOML-A4</strain>
        <strain evidence="4 6">BIOML-A5</strain>
    </source>
</reference>
<feature type="transmembrane region" description="Helical" evidence="1">
    <location>
        <begin position="154"/>
        <end position="172"/>
    </location>
</feature>
<feature type="domain" description="Acyltransferase 3" evidence="2">
    <location>
        <begin position="10"/>
        <end position="331"/>
    </location>
</feature>
<evidence type="ECO:0000313" key="5">
    <source>
        <dbReference type="Proteomes" id="UP000433575"/>
    </source>
</evidence>
<keyword evidence="6" id="KW-1185">Reference proteome</keyword>
<dbReference type="Pfam" id="PF01757">
    <property type="entry name" value="Acyl_transf_3"/>
    <property type="match status" value="1"/>
</dbReference>
<keyword evidence="3" id="KW-0012">Acyltransferase</keyword>
<keyword evidence="3" id="KW-0808">Transferase</keyword>
<organism evidence="3 5">
    <name type="scientific">Holdemania massiliensis</name>
    <dbReference type="NCBI Taxonomy" id="1468449"/>
    <lineage>
        <taxon>Bacteria</taxon>
        <taxon>Bacillati</taxon>
        <taxon>Bacillota</taxon>
        <taxon>Erysipelotrichia</taxon>
        <taxon>Erysipelotrichales</taxon>
        <taxon>Erysipelotrichaceae</taxon>
        <taxon>Holdemania</taxon>
    </lineage>
</organism>
<dbReference type="EMBL" id="WKPI01000006">
    <property type="protein sequence ID" value="MSC32584.1"/>
    <property type="molecule type" value="Genomic_DNA"/>
</dbReference>
<proteinExistence type="predicted"/>
<evidence type="ECO:0000313" key="3">
    <source>
        <dbReference type="EMBL" id="MSA88442.1"/>
    </source>
</evidence>
<name>A0A6N7S436_9FIRM</name>
<evidence type="ECO:0000313" key="4">
    <source>
        <dbReference type="EMBL" id="MSC32584.1"/>
    </source>
</evidence>
<feature type="transmembrane region" description="Helical" evidence="1">
    <location>
        <begin position="209"/>
        <end position="229"/>
    </location>
</feature>
<feature type="transmembrane region" description="Helical" evidence="1">
    <location>
        <begin position="90"/>
        <end position="107"/>
    </location>
</feature>
<protein>
    <submittedName>
        <fullName evidence="3">Acyltransferase family protein</fullName>
    </submittedName>
</protein>
<evidence type="ECO:0000313" key="6">
    <source>
        <dbReference type="Proteomes" id="UP000480929"/>
    </source>
</evidence>
<dbReference type="EMBL" id="WKPJ01000003">
    <property type="protein sequence ID" value="MSA88442.1"/>
    <property type="molecule type" value="Genomic_DNA"/>
</dbReference>
<dbReference type="InterPro" id="IPR002656">
    <property type="entry name" value="Acyl_transf_3_dom"/>
</dbReference>
<sequence length="360" mass="41919">MSTKLTRSSNIELFRVILMIMIVTHHYVVNSGISSFFNYNSFNVNMLFAQFIGWGGKTGINCFLLISGYFMCKQQFRWKKLLKLYLQVKFYNLLFYFCFLGAGYNYFSVGELFTKIFGVINGLNGSFIGGFFALYLVSSFINILIKELNQKQHAVLIGILLLIYSISSTFFLNANYEYLPWYTTVYLIGAFIRIYPLPIFQDKQFSRRLVVISLILVYLSIILIDIFCVKSGKGGFYTPFYMVSDSNKILAILCAVSLFLLFKNITIRQNRVINILGASTFGVFLIHANCDEMRKFLWVDIFKNTLFFNSQYFFIHAFLTVIIVYVVCTIIDIFRIYFLEKPLFKLIDSLELKCKDRCVR</sequence>
<dbReference type="Proteomes" id="UP000433575">
    <property type="component" value="Unassembled WGS sequence"/>
</dbReference>
<feature type="transmembrane region" description="Helical" evidence="1">
    <location>
        <begin position="313"/>
        <end position="338"/>
    </location>
</feature>
<dbReference type="AlphaFoldDB" id="A0A6N7S436"/>
<feature type="transmembrane region" description="Helical" evidence="1">
    <location>
        <begin position="272"/>
        <end position="288"/>
    </location>
</feature>
<evidence type="ECO:0000256" key="1">
    <source>
        <dbReference type="SAM" id="Phobius"/>
    </source>
</evidence>